<dbReference type="RefSeq" id="WP_010937458.1">
    <property type="nucleotide sequence ID" value="NC_008751.1"/>
</dbReference>
<organism evidence="2 3">
    <name type="scientific">Nitratidesulfovibrio vulgaris (strain DP4)</name>
    <name type="common">Desulfovibrio vulgaris</name>
    <dbReference type="NCBI Taxonomy" id="391774"/>
    <lineage>
        <taxon>Bacteria</taxon>
        <taxon>Pseudomonadati</taxon>
        <taxon>Thermodesulfobacteriota</taxon>
        <taxon>Desulfovibrionia</taxon>
        <taxon>Desulfovibrionales</taxon>
        <taxon>Desulfovibrionaceae</taxon>
        <taxon>Nitratidesulfovibrio</taxon>
    </lineage>
</organism>
<evidence type="ECO:0000313" key="2">
    <source>
        <dbReference type="EMBL" id="ABM29831.1"/>
    </source>
</evidence>
<protein>
    <submittedName>
        <fullName evidence="2">Lipoprotein, putative</fullName>
    </submittedName>
</protein>
<feature type="transmembrane region" description="Helical" evidence="1">
    <location>
        <begin position="12"/>
        <end position="33"/>
    </location>
</feature>
<proteinExistence type="predicted"/>
<reference evidence="3" key="1">
    <citation type="journal article" date="2009" name="Environ. Microbiol.">
        <title>Contribution of mobile genetic elements to Desulfovibrio vulgaris genome plasticity.</title>
        <authorList>
            <person name="Walker C.B."/>
            <person name="Stolyar S."/>
            <person name="Chivian D."/>
            <person name="Pinel N."/>
            <person name="Gabster J.A."/>
            <person name="Dehal P.S."/>
            <person name="He Z."/>
            <person name="Yang Z.K."/>
            <person name="Yen H.C."/>
            <person name="Zhou J."/>
            <person name="Wall J.D."/>
            <person name="Hazen T.C."/>
            <person name="Arkin A.P."/>
            <person name="Stahl D.A."/>
        </authorList>
    </citation>
    <scope>NUCLEOTIDE SEQUENCE [LARGE SCALE GENOMIC DNA]</scope>
    <source>
        <strain evidence="3">DP4</strain>
    </source>
</reference>
<dbReference type="AlphaFoldDB" id="A0A0H3ABN7"/>
<keyword evidence="1" id="KW-0812">Transmembrane</keyword>
<name>A0A0H3ABN7_NITV4</name>
<sequence length="86" mass="9809" precursor="true">MSDYRHELARRGLVLTVNLLVVACVFLAMYRASLQPDEFTPVFCKTFFTALVPTLFVGWLGKRLLRNSRSEDAGHENVGHEERQPS</sequence>
<dbReference type="HOGENOM" id="CLU_191335_0_0_7"/>
<feature type="transmembrane region" description="Helical" evidence="1">
    <location>
        <begin position="39"/>
        <end position="60"/>
    </location>
</feature>
<accession>A0A0H3ABN7</accession>
<dbReference type="EMBL" id="CP000527">
    <property type="protein sequence ID" value="ABM29831.1"/>
    <property type="molecule type" value="Genomic_DNA"/>
</dbReference>
<dbReference type="PROSITE" id="PS51257">
    <property type="entry name" value="PROKAR_LIPOPROTEIN"/>
    <property type="match status" value="1"/>
</dbReference>
<dbReference type="Proteomes" id="UP000009173">
    <property type="component" value="Chromosome"/>
</dbReference>
<dbReference type="KEGG" id="dvl:Dvul_2820"/>
<keyword evidence="2" id="KW-0449">Lipoprotein</keyword>
<keyword evidence="1" id="KW-1133">Transmembrane helix</keyword>
<keyword evidence="1" id="KW-0472">Membrane</keyword>
<evidence type="ECO:0000256" key="1">
    <source>
        <dbReference type="SAM" id="Phobius"/>
    </source>
</evidence>
<evidence type="ECO:0000313" key="3">
    <source>
        <dbReference type="Proteomes" id="UP000009173"/>
    </source>
</evidence>
<gene>
    <name evidence="2" type="ordered locus">Dvul_2820</name>
</gene>